<dbReference type="Gene3D" id="2.20.20.160">
    <property type="match status" value="2"/>
</dbReference>
<gene>
    <name evidence="1" type="ORF">B4U79_04522</name>
</gene>
<protein>
    <recommendedName>
        <fullName evidence="3">Protein giant-lens-like protein</fullName>
    </recommendedName>
</protein>
<comment type="caution">
    <text evidence="1">The sequence shown here is derived from an EMBL/GenBank/DDBJ whole genome shotgun (WGS) entry which is preliminary data.</text>
</comment>
<dbReference type="AlphaFoldDB" id="A0A3S3SI66"/>
<dbReference type="STRING" id="1965070.A0A3S3SI66"/>
<evidence type="ECO:0000313" key="2">
    <source>
        <dbReference type="Proteomes" id="UP000285301"/>
    </source>
</evidence>
<evidence type="ECO:0008006" key="3">
    <source>
        <dbReference type="Google" id="ProtNLM"/>
    </source>
</evidence>
<feature type="non-terminal residue" evidence="1">
    <location>
        <position position="1"/>
    </location>
</feature>
<reference evidence="1 2" key="1">
    <citation type="journal article" date="2018" name="Gigascience">
        <title>Genomes of trombidid mites reveal novel predicted allergens and laterally-transferred genes associated with secondary metabolism.</title>
        <authorList>
            <person name="Dong X."/>
            <person name="Chaisiri K."/>
            <person name="Xia D."/>
            <person name="Armstrong S.D."/>
            <person name="Fang Y."/>
            <person name="Donnelly M.J."/>
            <person name="Kadowaki T."/>
            <person name="McGarry J.W."/>
            <person name="Darby A.C."/>
            <person name="Makepeace B.L."/>
        </authorList>
    </citation>
    <scope>NUCLEOTIDE SEQUENCE [LARGE SCALE GENOMIC DNA]</scope>
    <source>
        <strain evidence="1">UoL-WK</strain>
    </source>
</reference>
<dbReference type="EMBL" id="NCKU01000721">
    <property type="protein sequence ID" value="RWS14435.1"/>
    <property type="molecule type" value="Genomic_DNA"/>
</dbReference>
<name>A0A3S3SI66_9ACAR</name>
<evidence type="ECO:0000313" key="1">
    <source>
        <dbReference type="EMBL" id="RWS14435.1"/>
    </source>
</evidence>
<dbReference type="Pfam" id="PF11581">
    <property type="entry name" value="Argos"/>
    <property type="match status" value="1"/>
</dbReference>
<keyword evidence="2" id="KW-1185">Reference proteome</keyword>
<proteinExistence type="predicted"/>
<accession>A0A3S3SI66</accession>
<dbReference type="InterPro" id="IPR021633">
    <property type="entry name" value="Argos"/>
</dbReference>
<dbReference type="OrthoDB" id="8177523at2759"/>
<organism evidence="1 2">
    <name type="scientific">Dinothrombium tinctorium</name>
    <dbReference type="NCBI Taxonomy" id="1965070"/>
    <lineage>
        <taxon>Eukaryota</taxon>
        <taxon>Metazoa</taxon>
        <taxon>Ecdysozoa</taxon>
        <taxon>Arthropoda</taxon>
        <taxon>Chelicerata</taxon>
        <taxon>Arachnida</taxon>
        <taxon>Acari</taxon>
        <taxon>Acariformes</taxon>
        <taxon>Trombidiformes</taxon>
        <taxon>Prostigmata</taxon>
        <taxon>Anystina</taxon>
        <taxon>Parasitengona</taxon>
        <taxon>Trombidioidea</taxon>
        <taxon>Trombidiidae</taxon>
        <taxon>Dinothrombium</taxon>
    </lineage>
</organism>
<sequence>KTSEEQLPECGPLAVCSKVDTYSRPWIEKQCRCVQGRKCSDSLNTGDGFSIADKSRILKICEPVSTLETCRYFRDVTWTLTSHPDNSTSQQVHCLCPKNSVAYIFKHQIYQSSDGIGYQYLFACSPESRLRCQRKEPCRLFTVKQRSDGSDVEEVNTNTLCQCPRGQRCPLHHEDPNVIEGTTYPLDHIKTYSGFCSFDYKLIDKKIAKYNIIVKTLHQTLHQSDLNEKNGIDVIPPSTDYFHYSSL</sequence>
<dbReference type="Proteomes" id="UP000285301">
    <property type="component" value="Unassembled WGS sequence"/>
</dbReference>
<dbReference type="Gene3D" id="2.20.20.150">
    <property type="match status" value="1"/>
</dbReference>